<evidence type="ECO:0000313" key="9">
    <source>
        <dbReference type="EMBL" id="JAC96624.1"/>
    </source>
</evidence>
<evidence type="ECO:0000259" key="8">
    <source>
        <dbReference type="PROSITE" id="PS50041"/>
    </source>
</evidence>
<dbReference type="GO" id="GO:0030246">
    <property type="term" value="F:carbohydrate binding"/>
    <property type="evidence" value="ECO:0007669"/>
    <property type="project" value="UniProtKB-KW"/>
</dbReference>
<dbReference type="FunFam" id="3.10.100.10:FF:000087">
    <property type="entry name" value="Snaclec rhodocetin subunit delta"/>
    <property type="match status" value="1"/>
</dbReference>
<keyword evidence="6" id="KW-1199">Hemostasis impairing toxin</keyword>
<dbReference type="SUPFAM" id="SSF56436">
    <property type="entry name" value="C-type lectin-like"/>
    <property type="match status" value="1"/>
</dbReference>
<dbReference type="SMART" id="SM00034">
    <property type="entry name" value="CLECT"/>
    <property type="match status" value="1"/>
</dbReference>
<protein>
    <submittedName>
        <fullName evidence="9">C-type lectin C</fullName>
    </submittedName>
</protein>
<keyword evidence="3" id="KW-0964">Secreted</keyword>
<evidence type="ECO:0000256" key="7">
    <source>
        <dbReference type="SAM" id="SignalP"/>
    </source>
</evidence>
<dbReference type="PROSITE" id="PS50041">
    <property type="entry name" value="C_TYPE_LECTIN_2"/>
    <property type="match status" value="1"/>
</dbReference>
<evidence type="ECO:0000256" key="2">
    <source>
        <dbReference type="ARBA" id="ARBA00006747"/>
    </source>
</evidence>
<evidence type="ECO:0000256" key="5">
    <source>
        <dbReference type="ARBA" id="ARBA00023157"/>
    </source>
</evidence>
<accession>A0A0A1WDS6</accession>
<dbReference type="InterPro" id="IPR018378">
    <property type="entry name" value="C-type_lectin_CS"/>
</dbReference>
<reference evidence="9" key="1">
    <citation type="journal article" date="2014" name="Toxicon">
        <title>Testing the Toxicofera: comparative transcriptomics casts doubt on the single, early evolution of the reptile venom system.</title>
        <authorList>
            <person name="Hargreaves A.D."/>
            <person name="Swain M.T."/>
            <person name="Logan D.W."/>
            <person name="Mulley J.F."/>
        </authorList>
    </citation>
    <scope>NUCLEOTIDE SEQUENCE</scope>
</reference>
<evidence type="ECO:0000256" key="6">
    <source>
        <dbReference type="ARBA" id="ARBA00023240"/>
    </source>
</evidence>
<dbReference type="AlphaFoldDB" id="A0A0A1WDS6"/>
<dbReference type="InterPro" id="IPR016187">
    <property type="entry name" value="CTDL_fold"/>
</dbReference>
<feature type="domain" description="C-type lectin" evidence="8">
    <location>
        <begin position="34"/>
        <end position="145"/>
    </location>
</feature>
<dbReference type="PROSITE" id="PS00615">
    <property type="entry name" value="C_TYPE_LECTIN_1"/>
    <property type="match status" value="1"/>
</dbReference>
<feature type="chain" id="PRO_5001982048" evidence="7">
    <location>
        <begin position="24"/>
        <end position="148"/>
    </location>
</feature>
<comment type="subcellular location">
    <subcellularLocation>
        <location evidence="1">Secreted</location>
    </subcellularLocation>
</comment>
<name>A0A0A1WDS6_ECHCO</name>
<evidence type="ECO:0000256" key="4">
    <source>
        <dbReference type="ARBA" id="ARBA00022656"/>
    </source>
</evidence>
<dbReference type="PRINTS" id="PR01504">
    <property type="entry name" value="PNCREATITSAP"/>
</dbReference>
<evidence type="ECO:0000256" key="3">
    <source>
        <dbReference type="ARBA" id="ARBA00022525"/>
    </source>
</evidence>
<dbReference type="InterPro" id="IPR050111">
    <property type="entry name" value="C-type_lectin/snaclec_domain"/>
</dbReference>
<comment type="similarity">
    <text evidence="2">Belongs to the snaclec family.</text>
</comment>
<keyword evidence="4" id="KW-0800">Toxin</keyword>
<dbReference type="CDD" id="cd00037">
    <property type="entry name" value="CLECT"/>
    <property type="match status" value="1"/>
</dbReference>
<feature type="signal peptide" evidence="7">
    <location>
        <begin position="1"/>
        <end position="23"/>
    </location>
</feature>
<dbReference type="EMBL" id="GBUG01000008">
    <property type="protein sequence ID" value="JAC96624.1"/>
    <property type="molecule type" value="mRNA"/>
</dbReference>
<dbReference type="InterPro" id="IPR016186">
    <property type="entry name" value="C-type_lectin-like/link_sf"/>
</dbReference>
<dbReference type="InterPro" id="IPR001304">
    <property type="entry name" value="C-type_lectin-like"/>
</dbReference>
<dbReference type="PANTHER" id="PTHR22803">
    <property type="entry name" value="MANNOSE, PHOSPHOLIPASE, LECTIN RECEPTOR RELATED"/>
    <property type="match status" value="1"/>
</dbReference>
<organism evidence="9">
    <name type="scientific">Echis coloratus</name>
    <name type="common">Carpet viper</name>
    <dbReference type="NCBI Taxonomy" id="64175"/>
    <lineage>
        <taxon>Eukaryota</taxon>
        <taxon>Metazoa</taxon>
        <taxon>Chordata</taxon>
        <taxon>Craniata</taxon>
        <taxon>Vertebrata</taxon>
        <taxon>Euteleostomi</taxon>
        <taxon>Lepidosauria</taxon>
        <taxon>Squamata</taxon>
        <taxon>Bifurcata</taxon>
        <taxon>Unidentata</taxon>
        <taxon>Episquamata</taxon>
        <taxon>Toxicofera</taxon>
        <taxon>Serpentes</taxon>
        <taxon>Colubroidea</taxon>
        <taxon>Viperidae</taxon>
        <taxon>Viperinae</taxon>
        <taxon>Echis</taxon>
    </lineage>
</organism>
<sequence>MGRFFSVSFGLLVVFLFLSGIEAAFCCPLGWSGYDENCYKAFEKQMNWADAERFCTQQHKGSHLVSLHNIAEADFVIKKTSPVLKGSVFWLGLNDVWNECNWGWTDGAQLDYKAWNVESNCFIYNTAKNHWLRTDCRSTHNFICKFRV</sequence>
<dbReference type="Gene3D" id="3.10.100.10">
    <property type="entry name" value="Mannose-Binding Protein A, subunit A"/>
    <property type="match status" value="1"/>
</dbReference>
<keyword evidence="5" id="KW-1015">Disulfide bond</keyword>
<dbReference type="Pfam" id="PF00059">
    <property type="entry name" value="Lectin_C"/>
    <property type="match status" value="1"/>
</dbReference>
<keyword evidence="9" id="KW-0430">Lectin</keyword>
<keyword evidence="7" id="KW-0732">Signal</keyword>
<dbReference type="GO" id="GO:0005576">
    <property type="term" value="C:extracellular region"/>
    <property type="evidence" value="ECO:0007669"/>
    <property type="project" value="UniProtKB-SubCell"/>
</dbReference>
<evidence type="ECO:0000256" key="1">
    <source>
        <dbReference type="ARBA" id="ARBA00004613"/>
    </source>
</evidence>
<proteinExistence type="evidence at transcript level"/>
<dbReference type="GO" id="GO:0090729">
    <property type="term" value="F:toxin activity"/>
    <property type="evidence" value="ECO:0007669"/>
    <property type="project" value="UniProtKB-KW"/>
</dbReference>